<keyword evidence="2" id="KW-0472">Membrane</keyword>
<keyword evidence="5" id="KW-1185">Reference proteome</keyword>
<dbReference type="Gene3D" id="1.20.1600.10">
    <property type="entry name" value="Outer membrane efflux proteins (OEP)"/>
    <property type="match status" value="1"/>
</dbReference>
<evidence type="ECO:0000313" key="4">
    <source>
        <dbReference type="EMBL" id="MBO1360102.1"/>
    </source>
</evidence>
<evidence type="ECO:0000256" key="3">
    <source>
        <dbReference type="SAM" id="Coils"/>
    </source>
</evidence>
<dbReference type="InterPro" id="IPR003423">
    <property type="entry name" value="OMP_efflux"/>
</dbReference>
<keyword evidence="3" id="KW-0175">Coiled coil</keyword>
<protein>
    <submittedName>
        <fullName evidence="4">Efflux transporter outer membrane subunit</fullName>
    </submittedName>
</protein>
<dbReference type="PANTHER" id="PTHR30203">
    <property type="entry name" value="OUTER MEMBRANE CATION EFFLUX PROTEIN"/>
    <property type="match status" value="1"/>
</dbReference>
<name>A0ABS3LW23_9PROT</name>
<feature type="coiled-coil region" evidence="3">
    <location>
        <begin position="401"/>
        <end position="428"/>
    </location>
</feature>
<dbReference type="SUPFAM" id="SSF56954">
    <property type="entry name" value="Outer membrane efflux proteins (OEP)"/>
    <property type="match status" value="1"/>
</dbReference>
<dbReference type="Proteomes" id="UP000664771">
    <property type="component" value="Unassembled WGS sequence"/>
</dbReference>
<keyword evidence="2" id="KW-0564">Palmitate</keyword>
<accession>A0ABS3LW23</accession>
<comment type="similarity">
    <text evidence="1 2">Belongs to the outer membrane factor (OMF) (TC 1.B.17) family.</text>
</comment>
<dbReference type="PROSITE" id="PS51257">
    <property type="entry name" value="PROKAR_LIPOPROTEIN"/>
    <property type="match status" value="1"/>
</dbReference>
<organism evidence="4 5">
    <name type="scientific">Acetobacter sacchari</name>
    <dbReference type="NCBI Taxonomy" id="2661687"/>
    <lineage>
        <taxon>Bacteria</taxon>
        <taxon>Pseudomonadati</taxon>
        <taxon>Pseudomonadota</taxon>
        <taxon>Alphaproteobacteria</taxon>
        <taxon>Acetobacterales</taxon>
        <taxon>Acetobacteraceae</taxon>
        <taxon>Acetobacter</taxon>
    </lineage>
</organism>
<dbReference type="PANTHER" id="PTHR30203:SF25">
    <property type="entry name" value="OUTER MEMBRANE PROTEIN-RELATED"/>
    <property type="match status" value="1"/>
</dbReference>
<comment type="caution">
    <text evidence="4">The sequence shown here is derived from an EMBL/GenBank/DDBJ whole genome shotgun (WGS) entry which is preliminary data.</text>
</comment>
<dbReference type="NCBIfam" id="TIGR01845">
    <property type="entry name" value="outer_NodT"/>
    <property type="match status" value="1"/>
</dbReference>
<dbReference type="RefSeq" id="WP_207881387.1">
    <property type="nucleotide sequence ID" value="NZ_JAFVMF010000009.1"/>
</dbReference>
<proteinExistence type="inferred from homology"/>
<dbReference type="EMBL" id="JAFVMF010000009">
    <property type="protein sequence ID" value="MBO1360102.1"/>
    <property type="molecule type" value="Genomic_DNA"/>
</dbReference>
<evidence type="ECO:0000313" key="5">
    <source>
        <dbReference type="Proteomes" id="UP000664771"/>
    </source>
</evidence>
<dbReference type="Pfam" id="PF02321">
    <property type="entry name" value="OEP"/>
    <property type="match status" value="2"/>
</dbReference>
<evidence type="ECO:0000256" key="2">
    <source>
        <dbReference type="RuleBase" id="RU362097"/>
    </source>
</evidence>
<sequence length="486" mass="53629">MFGRKTRRLYLLCIATTLGACTVGRDFKEPHANLPSRWNDSPHSVASTTYGGAVDTMWWNSFHDTELTSLVSRLAAQNFDLAMAEQRVEEGRQERNAAASQGLPQLGASASYSRTMMSPQGFLQLVQPRPGAPTEYDLFSNSIMASWEADLFGRIRRRVEAARANTAAAEEARHAIALETVSDLALNYFSLRAVQNKIEIVKRNVAIAERNTKLVRNQIMFGTGNNLDLAESLELETSMRSTLPAMESLRSHLLNAITLLLAQSPHSLDDELLASINQPDLPPSVPTGLPSELARRRPDIREAEAKLHAATAQTGAAVAAFYPDISLSGNFGTQSIQFPKMFNLSSRAGAVGPSLDIPIFKGGQLRAELHLRKAEQKEAAIAYQKVVLKAWNEVDDAMVSYRNVQKTHDEIKNTVAQARRALDVAQQRYSDGTENYLNVIATEREYLDESSRLVSSKAESEATLVQLYKSLGGGWEYSEENKEKGA</sequence>
<evidence type="ECO:0000256" key="1">
    <source>
        <dbReference type="ARBA" id="ARBA00007613"/>
    </source>
</evidence>
<keyword evidence="2" id="KW-1134">Transmembrane beta strand</keyword>
<keyword evidence="2" id="KW-0449">Lipoprotein</keyword>
<keyword evidence="2" id="KW-0812">Transmembrane</keyword>
<reference evidence="4 5" key="1">
    <citation type="submission" date="2021-03" db="EMBL/GenBank/DDBJ databases">
        <title>The complete genome sequence of Acetobacter sacchari TBRC 11175.</title>
        <authorList>
            <person name="Charoenyingcharoen P."/>
            <person name="Yukphan P."/>
        </authorList>
    </citation>
    <scope>NUCLEOTIDE SEQUENCE [LARGE SCALE GENOMIC DNA]</scope>
    <source>
        <strain evidence="4 5">TBRC 11175</strain>
    </source>
</reference>
<comment type="subcellular location">
    <subcellularLocation>
        <location evidence="2">Cell membrane</location>
        <topology evidence="2">Lipid-anchor</topology>
    </subcellularLocation>
</comment>
<dbReference type="Gene3D" id="2.20.200.10">
    <property type="entry name" value="Outer membrane efflux proteins (OEP)"/>
    <property type="match status" value="1"/>
</dbReference>
<dbReference type="InterPro" id="IPR010131">
    <property type="entry name" value="MdtP/NodT-like"/>
</dbReference>
<gene>
    <name evidence="4" type="ORF">J2D73_09865</name>
</gene>